<feature type="compositionally biased region" description="Acidic residues" evidence="1">
    <location>
        <begin position="242"/>
        <end position="253"/>
    </location>
</feature>
<dbReference type="EMBL" id="QXGJ01000006">
    <property type="protein sequence ID" value="RSX50693.1"/>
    <property type="molecule type" value="Genomic_DNA"/>
</dbReference>
<proteinExistence type="predicted"/>
<protein>
    <recommendedName>
        <fullName evidence="4">DUF3710 domain-containing protein</fullName>
    </recommendedName>
</protein>
<dbReference type="OrthoDB" id="8480367at2"/>
<dbReference type="Pfam" id="PF12502">
    <property type="entry name" value="DUF3710"/>
    <property type="match status" value="1"/>
</dbReference>
<feature type="compositionally biased region" description="Basic and acidic residues" evidence="1">
    <location>
        <begin position="11"/>
        <end position="26"/>
    </location>
</feature>
<feature type="region of interest" description="Disordered" evidence="1">
    <location>
        <begin position="216"/>
        <end position="291"/>
    </location>
</feature>
<reference evidence="2 3" key="1">
    <citation type="submission" date="2018-09" db="EMBL/GenBank/DDBJ databases">
        <title>Characterization of the phylogenetic diversity of five novel species belonging to the genus Bifidobacterium.</title>
        <authorList>
            <person name="Lugli G.A."/>
            <person name="Duranti S."/>
            <person name="Milani C."/>
        </authorList>
    </citation>
    <scope>NUCLEOTIDE SEQUENCE [LARGE SCALE GENOMIC DNA]</scope>
    <source>
        <strain evidence="2 3">2028B</strain>
    </source>
</reference>
<evidence type="ECO:0008006" key="4">
    <source>
        <dbReference type="Google" id="ProtNLM"/>
    </source>
</evidence>
<evidence type="ECO:0000313" key="3">
    <source>
        <dbReference type="Proteomes" id="UP000288607"/>
    </source>
</evidence>
<comment type="caution">
    <text evidence="2">The sequence shown here is derived from an EMBL/GenBank/DDBJ whole genome shotgun (WGS) entry which is preliminary data.</text>
</comment>
<dbReference type="InterPro" id="IPR022183">
    <property type="entry name" value="DUF3710"/>
</dbReference>
<keyword evidence="3" id="KW-1185">Reference proteome</keyword>
<feature type="compositionally biased region" description="Basic and acidic residues" evidence="1">
    <location>
        <begin position="44"/>
        <end position="60"/>
    </location>
</feature>
<dbReference type="Proteomes" id="UP000288607">
    <property type="component" value="Unassembled WGS sequence"/>
</dbReference>
<accession>A0A430FCX4</accession>
<evidence type="ECO:0000256" key="1">
    <source>
        <dbReference type="SAM" id="MobiDB-lite"/>
    </source>
</evidence>
<evidence type="ECO:0000313" key="2">
    <source>
        <dbReference type="EMBL" id="RSX50693.1"/>
    </source>
</evidence>
<dbReference type="AlphaFoldDB" id="A0A430FCX4"/>
<name>A0A430FCX4_9BIFI</name>
<sequence>MGLFGFGRKKHAEEEAKENETDKAVDTAEDAETASDDSEENEATEERADRQPTADGERGENQGPWDVDDENIPDYDDYLDIGSLYLPFLQGIELRLKGNRQTNQILGATITWGDSSLELEAFAAPKSFGLWDDVRSDLMDANRGAEEQEGTFGTELILPVKVGKKILKTRIVGVDGPRWMLRGVFSGPAATDEGSEEKKTLDKYFSDVVVERGEEPLAPRDLIPMHPPIGPAERAKQAAAEGEIEDGEDGEDSGESKAAEIPGKPKGPLSKTLETETQTTLRRGPLFSEVR</sequence>
<gene>
    <name evidence="2" type="ORF">D2E23_1358</name>
</gene>
<organism evidence="2 3">
    <name type="scientific">Bifidobacterium callimiconis</name>
    <dbReference type="NCBI Taxonomy" id="2306973"/>
    <lineage>
        <taxon>Bacteria</taxon>
        <taxon>Bacillati</taxon>
        <taxon>Actinomycetota</taxon>
        <taxon>Actinomycetes</taxon>
        <taxon>Bifidobacteriales</taxon>
        <taxon>Bifidobacteriaceae</taxon>
        <taxon>Bifidobacterium</taxon>
    </lineage>
</organism>
<feature type="region of interest" description="Disordered" evidence="1">
    <location>
        <begin position="1"/>
        <end position="71"/>
    </location>
</feature>
<dbReference type="RefSeq" id="WP_126030216.1">
    <property type="nucleotide sequence ID" value="NZ_QXGJ01000006.1"/>
</dbReference>
<feature type="compositionally biased region" description="Acidic residues" evidence="1">
    <location>
        <begin position="27"/>
        <end position="43"/>
    </location>
</feature>